<dbReference type="InterPro" id="IPR036396">
    <property type="entry name" value="Cyt_P450_sf"/>
</dbReference>
<keyword evidence="4" id="KW-0479">Metal-binding</keyword>
<comment type="cofactor">
    <cofactor evidence="1">
        <name>heme</name>
        <dbReference type="ChEBI" id="CHEBI:30413"/>
    </cofactor>
</comment>
<dbReference type="PROSITE" id="PS00086">
    <property type="entry name" value="CYTOCHROME_P450"/>
    <property type="match status" value="1"/>
</dbReference>
<dbReference type="PANTHER" id="PTHR24296">
    <property type="entry name" value="CYTOCHROME P450"/>
    <property type="match status" value="1"/>
</dbReference>
<evidence type="ECO:0000256" key="2">
    <source>
        <dbReference type="ARBA" id="ARBA00004167"/>
    </source>
</evidence>
<feature type="region of interest" description="Disordered" evidence="7">
    <location>
        <begin position="718"/>
        <end position="750"/>
    </location>
</feature>
<evidence type="ECO:0000256" key="7">
    <source>
        <dbReference type="SAM" id="MobiDB-lite"/>
    </source>
</evidence>
<accession>A0ABR0D9N9</accession>
<evidence type="ECO:0000256" key="3">
    <source>
        <dbReference type="ARBA" id="ARBA00010617"/>
    </source>
</evidence>
<dbReference type="PRINTS" id="PR00463">
    <property type="entry name" value="EP450I"/>
</dbReference>
<dbReference type="CDD" id="cd11064">
    <property type="entry name" value="CYP86A"/>
    <property type="match status" value="1"/>
</dbReference>
<keyword evidence="5" id="KW-0560">Oxidoreductase</keyword>
<comment type="similarity">
    <text evidence="3">Belongs to the cytochrome P450 family.</text>
</comment>
<dbReference type="Pfam" id="PF00067">
    <property type="entry name" value="p450"/>
    <property type="match status" value="1"/>
</dbReference>
<evidence type="ECO:0000256" key="1">
    <source>
        <dbReference type="ARBA" id="ARBA00001971"/>
    </source>
</evidence>
<proteinExistence type="inferred from homology"/>
<dbReference type="Proteomes" id="UP001291926">
    <property type="component" value="Unassembled WGS sequence"/>
</dbReference>
<feature type="region of interest" description="Disordered" evidence="7">
    <location>
        <begin position="666"/>
        <end position="694"/>
    </location>
</feature>
<evidence type="ECO:0000256" key="4">
    <source>
        <dbReference type="ARBA" id="ARBA00022723"/>
    </source>
</evidence>
<evidence type="ECO:0000256" key="6">
    <source>
        <dbReference type="ARBA" id="ARBA00023004"/>
    </source>
</evidence>
<reference evidence="9 10" key="1">
    <citation type="journal article" date="2023" name="bioRxiv">
        <title>Genome report: Whole genome sequence and annotation of Penstemon davidsonii.</title>
        <authorList>
            <person name="Ostevik K.L."/>
            <person name="Alabady M."/>
            <person name="Zhang M."/>
            <person name="Rausher M.D."/>
        </authorList>
    </citation>
    <scope>NUCLEOTIDE SEQUENCE [LARGE SCALE GENOMIC DNA]</scope>
    <source>
        <strain evidence="9">DNT005</strain>
        <tissue evidence="9">Whole leaf</tissue>
    </source>
</reference>
<dbReference type="Pfam" id="PF04194">
    <property type="entry name" value="PDCD2_C"/>
    <property type="match status" value="1"/>
</dbReference>
<evidence type="ECO:0000256" key="5">
    <source>
        <dbReference type="ARBA" id="ARBA00023002"/>
    </source>
</evidence>
<gene>
    <name evidence="9" type="ORF">RD792_008633</name>
</gene>
<feature type="domain" description="Programmed cell death protein 2 C-terminal" evidence="8">
    <location>
        <begin position="760"/>
        <end position="871"/>
    </location>
</feature>
<comment type="subcellular location">
    <subcellularLocation>
        <location evidence="2">Membrane</location>
        <topology evidence="2">Single-pass membrane protein</topology>
    </subcellularLocation>
</comment>
<dbReference type="Gene3D" id="1.10.630.10">
    <property type="entry name" value="Cytochrome P450"/>
    <property type="match status" value="1"/>
</dbReference>
<comment type="caution">
    <text evidence="9">The sequence shown here is derived from an EMBL/GenBank/DDBJ whole genome shotgun (WGS) entry which is preliminary data.</text>
</comment>
<organism evidence="9 10">
    <name type="scientific">Penstemon davidsonii</name>
    <dbReference type="NCBI Taxonomy" id="160366"/>
    <lineage>
        <taxon>Eukaryota</taxon>
        <taxon>Viridiplantae</taxon>
        <taxon>Streptophyta</taxon>
        <taxon>Embryophyta</taxon>
        <taxon>Tracheophyta</taxon>
        <taxon>Spermatophyta</taxon>
        <taxon>Magnoliopsida</taxon>
        <taxon>eudicotyledons</taxon>
        <taxon>Gunneridae</taxon>
        <taxon>Pentapetalae</taxon>
        <taxon>asterids</taxon>
        <taxon>lamiids</taxon>
        <taxon>Lamiales</taxon>
        <taxon>Plantaginaceae</taxon>
        <taxon>Cheloneae</taxon>
        <taxon>Penstemon</taxon>
    </lineage>
</organism>
<evidence type="ECO:0000259" key="8">
    <source>
        <dbReference type="Pfam" id="PF04194"/>
    </source>
</evidence>
<dbReference type="InterPro" id="IPR017972">
    <property type="entry name" value="Cyt_P450_CS"/>
</dbReference>
<dbReference type="SUPFAM" id="SSF48264">
    <property type="entry name" value="Cytochrome P450"/>
    <property type="match status" value="1"/>
</dbReference>
<keyword evidence="10" id="KW-1185">Reference proteome</keyword>
<feature type="compositionally biased region" description="Acidic residues" evidence="7">
    <location>
        <begin position="741"/>
        <end position="750"/>
    </location>
</feature>
<feature type="compositionally biased region" description="Low complexity" evidence="7">
    <location>
        <begin position="625"/>
        <end position="636"/>
    </location>
</feature>
<evidence type="ECO:0000313" key="9">
    <source>
        <dbReference type="EMBL" id="KAK4485979.1"/>
    </source>
</evidence>
<protein>
    <recommendedName>
        <fullName evidence="8">Programmed cell death protein 2 C-terminal domain-containing protein</fullName>
    </recommendedName>
</protein>
<dbReference type="PRINTS" id="PR00385">
    <property type="entry name" value="P450"/>
</dbReference>
<dbReference type="InterPro" id="IPR007320">
    <property type="entry name" value="PDCD2_C"/>
</dbReference>
<sequence length="873" mass="100725">MVSFEVFLAILWFIALWAWRNYRALVWNWPLLGMFPTLMINVGRIHDIFTDIMGKTQRRTFLFKGPWFMNMEIVATVDPANVHYIMSENFQNFPKGPKFREIFDVLGDGIFNSDSDPWKQQRKVTRALITHQVFNRYLVKTSVDKVGNGLIPVLEMVCEKNQVIDLQDLFQRYTFDTTCSLVIGYDPGCLSVQLPDVPFARAMDEAEESIFMRHIFPERIWKLLRWFGVGPEKKYSEAWKILDSVIGNYITMKREDLSKRRNSRIEDEKEHGADLLSSFINAGDDTQIQDSKYEDKFLRDTILNLMIAGRDTTSSALTWFMWLVSTHPVIERKIREELKSVLPVEEGEKWHVFKVEESNKLVYMHGAICEALRLYPPVPFQHKEPVKPDILPTGDYVHPKMKILFSLYAMGRMESIWGKDCLEFKPERWISEFGTIRHEPSYKFLAFNAGPRTCLGREVAFTQVKAVAATLIHNYQIRVVEGHRVKPNCSIILYMKEGFKVNITKRMIRRSKMNEVLLGMPGSWAVSNHEVADHYTTKIGGLPDWPFPFLSVRPDLLECNECGSNLCLVAQVYAPISTGALALEERVIYVFSCLTPHCESPVWRAIRVQKISSIAEQITPQGEGVNVPNSSCSVSNKDLQDNSEESDDDIDLEELGRALFEAATLTSKGKKQNSEVPKIKNSRKPSHIDQPTRSIDTTIPVMPCFYIYTQKEKLSKRVTPESSKHRLLSMEESENDSKDDSNEETYEEESYEYDKALNADRTYLKFKKRMDLYPEQCFRYSYGGMPLLASKETGDFGNCRLCGGERHYEMQLMPPLIYFLHEAADEQQRLSLEKFNWMTLLVYTCSKSCEQSKGRSGSEEWVVAEEAVIVENE</sequence>
<dbReference type="InterPro" id="IPR002401">
    <property type="entry name" value="Cyt_P450_E_grp-I"/>
</dbReference>
<dbReference type="EMBL" id="JAYDYQ010002533">
    <property type="protein sequence ID" value="KAK4485979.1"/>
    <property type="molecule type" value="Genomic_DNA"/>
</dbReference>
<dbReference type="InterPro" id="IPR001128">
    <property type="entry name" value="Cyt_P450"/>
</dbReference>
<keyword evidence="6" id="KW-0408">Iron</keyword>
<name>A0ABR0D9N9_9LAMI</name>
<evidence type="ECO:0000313" key="10">
    <source>
        <dbReference type="Proteomes" id="UP001291926"/>
    </source>
</evidence>
<feature type="region of interest" description="Disordered" evidence="7">
    <location>
        <begin position="621"/>
        <end position="648"/>
    </location>
</feature>